<dbReference type="Gene3D" id="1.25.40.10">
    <property type="entry name" value="Tetratricopeptide repeat domain"/>
    <property type="match status" value="1"/>
</dbReference>
<feature type="repeat" description="TPR" evidence="1">
    <location>
        <begin position="174"/>
        <end position="207"/>
    </location>
</feature>
<dbReference type="RefSeq" id="WP_061836426.1">
    <property type="nucleotide sequence ID" value="NZ_LUKE01000005.1"/>
</dbReference>
<dbReference type="OrthoDB" id="9129572at2"/>
<sequence length="307" mass="35219">MKFLTLLVGCFMVYASNELPNFDKMWNYRNPAETEARFREILPEAEKSGNKDYYLQLLTQIARTQSLQSKFAKAHAILDTVEVKIGPDTPVAEVRYLLERGRTFNSSKKPDLALPLFLKAVDLGIATKQDGYVVDAYHMVAIAEPDIKKQLEWNLKALEFAEKSQDPGARSWLGSLYNNIGYTYIQLNDYKAALSVLQKQVEYYDRLLPQNRYEHQVARWFVARALRGLERNVEALEILRRLEAEFAADSAPDGYVFEEIAENLLVLNHTQEAKKYFGFAYDELTKSDGLIDGDEVRTKRVKELGGR</sequence>
<accession>A0A150WHA9</accession>
<proteinExistence type="predicted"/>
<keyword evidence="3" id="KW-1185">Reference proteome</keyword>
<dbReference type="EMBL" id="LUKE01000005">
    <property type="protein sequence ID" value="KYG62465.1"/>
    <property type="molecule type" value="Genomic_DNA"/>
</dbReference>
<dbReference type="SUPFAM" id="SSF48452">
    <property type="entry name" value="TPR-like"/>
    <property type="match status" value="1"/>
</dbReference>
<keyword evidence="1" id="KW-0802">TPR repeat</keyword>
<dbReference type="Proteomes" id="UP000075320">
    <property type="component" value="Unassembled WGS sequence"/>
</dbReference>
<evidence type="ECO:0000256" key="1">
    <source>
        <dbReference type="PROSITE-ProRule" id="PRU00339"/>
    </source>
</evidence>
<reference evidence="2 3" key="1">
    <citation type="submission" date="2016-03" db="EMBL/GenBank/DDBJ databases">
        <authorList>
            <person name="Ploux O."/>
        </authorList>
    </citation>
    <scope>NUCLEOTIDE SEQUENCE [LARGE SCALE GENOMIC DNA]</scope>
    <source>
        <strain evidence="2 3">R0</strain>
    </source>
</reference>
<protein>
    <submittedName>
        <fullName evidence="2">Uncharacterized protein</fullName>
    </submittedName>
</protein>
<dbReference type="InterPro" id="IPR019734">
    <property type="entry name" value="TPR_rpt"/>
</dbReference>
<comment type="caution">
    <text evidence="2">The sequence shown here is derived from an EMBL/GenBank/DDBJ whole genome shotgun (WGS) entry which is preliminary data.</text>
</comment>
<evidence type="ECO:0000313" key="2">
    <source>
        <dbReference type="EMBL" id="KYG62465.1"/>
    </source>
</evidence>
<gene>
    <name evidence="2" type="ORF">AZI86_16665</name>
</gene>
<dbReference type="PROSITE" id="PS50005">
    <property type="entry name" value="TPR"/>
    <property type="match status" value="1"/>
</dbReference>
<dbReference type="Pfam" id="PF13181">
    <property type="entry name" value="TPR_8"/>
    <property type="match status" value="1"/>
</dbReference>
<name>A0A150WHA9_BDEBC</name>
<organism evidence="2 3">
    <name type="scientific">Bdellovibrio bacteriovorus</name>
    <dbReference type="NCBI Taxonomy" id="959"/>
    <lineage>
        <taxon>Bacteria</taxon>
        <taxon>Pseudomonadati</taxon>
        <taxon>Bdellovibrionota</taxon>
        <taxon>Bdellovibrionia</taxon>
        <taxon>Bdellovibrionales</taxon>
        <taxon>Pseudobdellovibrionaceae</taxon>
        <taxon>Bdellovibrio</taxon>
    </lineage>
</organism>
<dbReference type="AlphaFoldDB" id="A0A150WHA9"/>
<evidence type="ECO:0000313" key="3">
    <source>
        <dbReference type="Proteomes" id="UP000075320"/>
    </source>
</evidence>
<dbReference type="InterPro" id="IPR011990">
    <property type="entry name" value="TPR-like_helical_dom_sf"/>
</dbReference>